<dbReference type="EMBL" id="LAZR01021154">
    <property type="protein sequence ID" value="KKL86308.1"/>
    <property type="molecule type" value="Genomic_DNA"/>
</dbReference>
<sequence>MSLREQIKDILLAHMTKIRKRKNVYQIEA</sequence>
<proteinExistence type="predicted"/>
<organism evidence="1">
    <name type="scientific">marine sediment metagenome</name>
    <dbReference type="NCBI Taxonomy" id="412755"/>
    <lineage>
        <taxon>unclassified sequences</taxon>
        <taxon>metagenomes</taxon>
        <taxon>ecological metagenomes</taxon>
    </lineage>
</organism>
<protein>
    <submittedName>
        <fullName evidence="1">Uncharacterized protein</fullName>
    </submittedName>
</protein>
<accession>A0A0F9FJ73</accession>
<gene>
    <name evidence="1" type="ORF">LCGC14_1946060</name>
</gene>
<dbReference type="AlphaFoldDB" id="A0A0F9FJ73"/>
<name>A0A0F9FJ73_9ZZZZ</name>
<reference evidence="1" key="1">
    <citation type="journal article" date="2015" name="Nature">
        <title>Complex archaea that bridge the gap between prokaryotes and eukaryotes.</title>
        <authorList>
            <person name="Spang A."/>
            <person name="Saw J.H."/>
            <person name="Jorgensen S.L."/>
            <person name="Zaremba-Niedzwiedzka K."/>
            <person name="Martijn J."/>
            <person name="Lind A.E."/>
            <person name="van Eijk R."/>
            <person name="Schleper C."/>
            <person name="Guy L."/>
            <person name="Ettema T.J."/>
        </authorList>
    </citation>
    <scope>NUCLEOTIDE SEQUENCE</scope>
</reference>
<comment type="caution">
    <text evidence="1">The sequence shown here is derived from an EMBL/GenBank/DDBJ whole genome shotgun (WGS) entry which is preliminary data.</text>
</comment>
<evidence type="ECO:0000313" key="1">
    <source>
        <dbReference type="EMBL" id="KKL86308.1"/>
    </source>
</evidence>